<dbReference type="Proteomes" id="UP001156666">
    <property type="component" value="Unassembled WGS sequence"/>
</dbReference>
<organism evidence="8 9">
    <name type="scientific">Portibacter lacus</name>
    <dbReference type="NCBI Taxonomy" id="1099794"/>
    <lineage>
        <taxon>Bacteria</taxon>
        <taxon>Pseudomonadati</taxon>
        <taxon>Bacteroidota</taxon>
        <taxon>Saprospiria</taxon>
        <taxon>Saprospirales</taxon>
        <taxon>Haliscomenobacteraceae</taxon>
        <taxon>Portibacter</taxon>
    </lineage>
</organism>
<dbReference type="PROSITE" id="PS50283">
    <property type="entry name" value="NA_SOLUT_SYMP_3"/>
    <property type="match status" value="1"/>
</dbReference>
<evidence type="ECO:0000256" key="2">
    <source>
        <dbReference type="ARBA" id="ARBA00006434"/>
    </source>
</evidence>
<reference evidence="8" key="1">
    <citation type="journal article" date="2014" name="Int. J. Syst. Evol. Microbiol.">
        <title>Complete genome sequence of Corynebacterium casei LMG S-19264T (=DSM 44701T), isolated from a smear-ripened cheese.</title>
        <authorList>
            <consortium name="US DOE Joint Genome Institute (JGI-PGF)"/>
            <person name="Walter F."/>
            <person name="Albersmeier A."/>
            <person name="Kalinowski J."/>
            <person name="Ruckert C."/>
        </authorList>
    </citation>
    <scope>NUCLEOTIDE SEQUENCE</scope>
    <source>
        <strain evidence="8">NBRC 108769</strain>
    </source>
</reference>
<dbReference type="PANTHER" id="PTHR11819:SF195">
    <property type="entry name" value="SODIUM_GLUCOSE COTRANSPORTER 4"/>
    <property type="match status" value="1"/>
</dbReference>
<evidence type="ECO:0000256" key="3">
    <source>
        <dbReference type="ARBA" id="ARBA00022692"/>
    </source>
</evidence>
<keyword evidence="5 7" id="KW-0472">Membrane</keyword>
<dbReference type="EMBL" id="BSOH01000007">
    <property type="protein sequence ID" value="GLR16796.1"/>
    <property type="molecule type" value="Genomic_DNA"/>
</dbReference>
<reference evidence="8" key="2">
    <citation type="submission" date="2023-01" db="EMBL/GenBank/DDBJ databases">
        <title>Draft genome sequence of Portibacter lacus strain NBRC 108769.</title>
        <authorList>
            <person name="Sun Q."/>
            <person name="Mori K."/>
        </authorList>
    </citation>
    <scope>NUCLEOTIDE SEQUENCE</scope>
    <source>
        <strain evidence="8">NBRC 108769</strain>
    </source>
</reference>
<proteinExistence type="inferred from homology"/>
<evidence type="ECO:0000256" key="4">
    <source>
        <dbReference type="ARBA" id="ARBA00022989"/>
    </source>
</evidence>
<feature type="transmembrane region" description="Helical" evidence="7">
    <location>
        <begin position="100"/>
        <end position="125"/>
    </location>
</feature>
<feature type="transmembrane region" description="Helical" evidence="7">
    <location>
        <begin position="72"/>
        <end position="94"/>
    </location>
</feature>
<comment type="similarity">
    <text evidence="2 6">Belongs to the sodium:solute symporter (SSF) (TC 2.A.21) family.</text>
</comment>
<dbReference type="GO" id="GO:0005886">
    <property type="term" value="C:plasma membrane"/>
    <property type="evidence" value="ECO:0007669"/>
    <property type="project" value="TreeGrafter"/>
</dbReference>
<dbReference type="Gene3D" id="1.20.1730.10">
    <property type="entry name" value="Sodium/glucose cotransporter"/>
    <property type="match status" value="1"/>
</dbReference>
<feature type="transmembrane region" description="Helical" evidence="7">
    <location>
        <begin position="204"/>
        <end position="225"/>
    </location>
</feature>
<evidence type="ECO:0000256" key="7">
    <source>
        <dbReference type="SAM" id="Phobius"/>
    </source>
</evidence>
<keyword evidence="3 7" id="KW-0812">Transmembrane</keyword>
<dbReference type="AlphaFoldDB" id="A0AA37WCS4"/>
<comment type="subcellular location">
    <subcellularLocation>
        <location evidence="1">Membrane</location>
        <topology evidence="1">Multi-pass membrane protein</topology>
    </subcellularLocation>
</comment>
<comment type="caution">
    <text evidence="8">The sequence shown here is derived from an EMBL/GenBank/DDBJ whole genome shotgun (WGS) entry which is preliminary data.</text>
</comment>
<feature type="transmembrane region" description="Helical" evidence="7">
    <location>
        <begin position="132"/>
        <end position="152"/>
    </location>
</feature>
<dbReference type="InterPro" id="IPR001734">
    <property type="entry name" value="Na/solute_symporter"/>
</dbReference>
<protein>
    <submittedName>
        <fullName evidence="8">Uncharacterized protein</fullName>
    </submittedName>
</protein>
<dbReference type="GO" id="GO:0005412">
    <property type="term" value="F:D-glucose:sodium symporter activity"/>
    <property type="evidence" value="ECO:0007669"/>
    <property type="project" value="TreeGrafter"/>
</dbReference>
<evidence type="ECO:0000313" key="9">
    <source>
        <dbReference type="Proteomes" id="UP001156666"/>
    </source>
</evidence>
<dbReference type="InterPro" id="IPR038377">
    <property type="entry name" value="Na/Glc_symporter_sf"/>
</dbReference>
<feature type="transmembrane region" description="Helical" evidence="7">
    <location>
        <begin position="158"/>
        <end position="183"/>
    </location>
</feature>
<name>A0AA37WCS4_9BACT</name>
<keyword evidence="9" id="KW-1185">Reference proteome</keyword>
<evidence type="ECO:0000256" key="6">
    <source>
        <dbReference type="RuleBase" id="RU362091"/>
    </source>
</evidence>
<gene>
    <name evidence="8" type="ORF">GCM10007940_14110</name>
</gene>
<evidence type="ECO:0000313" key="8">
    <source>
        <dbReference type="EMBL" id="GLR16796.1"/>
    </source>
</evidence>
<evidence type="ECO:0000256" key="1">
    <source>
        <dbReference type="ARBA" id="ARBA00004141"/>
    </source>
</evidence>
<dbReference type="Pfam" id="PF00474">
    <property type="entry name" value="SSF"/>
    <property type="match status" value="1"/>
</dbReference>
<sequence>MAIHVFPEVSKSQDLYAIIIKELIPNGVIGLILAGLLAAMISSIDSSINSSATLIVYDFIKPKFPKLSNRRLVFIGRITVCLIMFISLAWTPIIDHSNGIWAYAQTVLTYLTPPLVCILFFGIFSSRGNQKVALFTLIGGHLSSLILFILQFYEIISIHFTILAGFIFLISIILYQVGLLTQTSDTNHDKQLNFKFAIYRPSKFIIKLAIAVIISTLLSILPFLIKQF</sequence>
<dbReference type="PANTHER" id="PTHR11819">
    <property type="entry name" value="SOLUTE CARRIER FAMILY 5"/>
    <property type="match status" value="1"/>
</dbReference>
<keyword evidence="4 7" id="KW-1133">Transmembrane helix</keyword>
<evidence type="ECO:0000256" key="5">
    <source>
        <dbReference type="ARBA" id="ARBA00023136"/>
    </source>
</evidence>
<accession>A0AA37WCS4</accession>